<dbReference type="PRINTS" id="PR00111">
    <property type="entry name" value="ABHYDROLASE"/>
</dbReference>
<protein>
    <submittedName>
        <fullName evidence="2">Alpha/beta hydrolase</fullName>
    </submittedName>
</protein>
<proteinExistence type="predicted"/>
<organism evidence="2 3">
    <name type="scientific">Nemorincola caseinilytica</name>
    <dbReference type="NCBI Taxonomy" id="2054315"/>
    <lineage>
        <taxon>Bacteria</taxon>
        <taxon>Pseudomonadati</taxon>
        <taxon>Bacteroidota</taxon>
        <taxon>Chitinophagia</taxon>
        <taxon>Chitinophagales</taxon>
        <taxon>Chitinophagaceae</taxon>
        <taxon>Nemorincola</taxon>
    </lineage>
</organism>
<gene>
    <name evidence="2" type="ORF">GCM10023093_06860</name>
</gene>
<dbReference type="Gene3D" id="3.40.50.1820">
    <property type="entry name" value="alpha/beta hydrolase"/>
    <property type="match status" value="1"/>
</dbReference>
<dbReference type="RefSeq" id="WP_345078569.1">
    <property type="nucleotide sequence ID" value="NZ_BAABFA010000005.1"/>
</dbReference>
<accession>A0ABP8N7G6</accession>
<dbReference type="GO" id="GO:0016787">
    <property type="term" value="F:hydrolase activity"/>
    <property type="evidence" value="ECO:0007669"/>
    <property type="project" value="UniProtKB-KW"/>
</dbReference>
<sequence length="261" mass="28412">MMYYRRTGSGPAVVLLHGFPDSGEAWTGVASALEREFTVIIPDLPGSGRSALHGTPTLTDMAVGVKEILDHEGIERAVIAGHSMGGYTAMAFAAQFPAMLAGISMVHSAPWADDDEKKASRQKVIDLILKGGKETFIKQMTANLYAPSFAAAHPDVVQRKAASGMEMTDEGMINFYRAMIARADTTHLLKDAPFPIQWVLGEADGIIDLKKILKECHVSGINFVSLYKDTGHMSMAERPDMLMADLLTFCRYCYSHNPSAV</sequence>
<dbReference type="PANTHER" id="PTHR43798">
    <property type="entry name" value="MONOACYLGLYCEROL LIPASE"/>
    <property type="match status" value="1"/>
</dbReference>
<keyword evidence="2" id="KW-0378">Hydrolase</keyword>
<name>A0ABP8N7G6_9BACT</name>
<comment type="caution">
    <text evidence="2">The sequence shown here is derived from an EMBL/GenBank/DDBJ whole genome shotgun (WGS) entry which is preliminary data.</text>
</comment>
<dbReference type="SUPFAM" id="SSF53474">
    <property type="entry name" value="alpha/beta-Hydrolases"/>
    <property type="match status" value="1"/>
</dbReference>
<evidence type="ECO:0000259" key="1">
    <source>
        <dbReference type="Pfam" id="PF00561"/>
    </source>
</evidence>
<dbReference type="InterPro" id="IPR050266">
    <property type="entry name" value="AB_hydrolase_sf"/>
</dbReference>
<feature type="domain" description="AB hydrolase-1" evidence="1">
    <location>
        <begin position="11"/>
        <end position="239"/>
    </location>
</feature>
<evidence type="ECO:0000313" key="3">
    <source>
        <dbReference type="Proteomes" id="UP001500067"/>
    </source>
</evidence>
<dbReference type="Pfam" id="PF00561">
    <property type="entry name" value="Abhydrolase_1"/>
    <property type="match status" value="1"/>
</dbReference>
<reference evidence="3" key="1">
    <citation type="journal article" date="2019" name="Int. J. Syst. Evol. Microbiol.">
        <title>The Global Catalogue of Microorganisms (GCM) 10K type strain sequencing project: providing services to taxonomists for standard genome sequencing and annotation.</title>
        <authorList>
            <consortium name="The Broad Institute Genomics Platform"/>
            <consortium name="The Broad Institute Genome Sequencing Center for Infectious Disease"/>
            <person name="Wu L."/>
            <person name="Ma J."/>
        </authorList>
    </citation>
    <scope>NUCLEOTIDE SEQUENCE [LARGE SCALE GENOMIC DNA]</scope>
    <source>
        <strain evidence="3">JCM 32105</strain>
    </source>
</reference>
<dbReference type="InterPro" id="IPR029058">
    <property type="entry name" value="AB_hydrolase_fold"/>
</dbReference>
<dbReference type="EMBL" id="BAABFA010000005">
    <property type="protein sequence ID" value="GAA4461714.1"/>
    <property type="molecule type" value="Genomic_DNA"/>
</dbReference>
<keyword evidence="3" id="KW-1185">Reference proteome</keyword>
<evidence type="ECO:0000313" key="2">
    <source>
        <dbReference type="EMBL" id="GAA4461714.1"/>
    </source>
</evidence>
<dbReference type="PANTHER" id="PTHR43798:SF33">
    <property type="entry name" value="HYDROLASE, PUTATIVE (AFU_ORTHOLOGUE AFUA_2G14860)-RELATED"/>
    <property type="match status" value="1"/>
</dbReference>
<dbReference type="Proteomes" id="UP001500067">
    <property type="component" value="Unassembled WGS sequence"/>
</dbReference>
<dbReference type="InterPro" id="IPR000073">
    <property type="entry name" value="AB_hydrolase_1"/>
</dbReference>